<gene>
    <name evidence="1" type="ORF">ABTW24_13600</name>
</gene>
<name>A0ABV4HDU3_9SPHI</name>
<accession>A0ABV4HDU3</accession>
<reference evidence="1 2" key="1">
    <citation type="submission" date="2024-06" db="EMBL/GenBank/DDBJ databases">
        <title>Soil Sphingobacterium thalpophilum.</title>
        <authorList>
            <person name="Yang J."/>
            <person name="Li J."/>
        </authorList>
    </citation>
    <scope>NUCLEOTIDE SEQUENCE [LARGE SCALE GENOMIC DNA]</scope>
    <source>
        <strain evidence="1 2">22g91tb</strain>
    </source>
</reference>
<comment type="caution">
    <text evidence="1">The sequence shown here is derived from an EMBL/GenBank/DDBJ whole genome shotgun (WGS) entry which is preliminary data.</text>
</comment>
<keyword evidence="2" id="KW-1185">Reference proteome</keyword>
<dbReference type="Proteomes" id="UP001566204">
    <property type="component" value="Unassembled WGS sequence"/>
</dbReference>
<proteinExistence type="predicted"/>
<evidence type="ECO:0000313" key="1">
    <source>
        <dbReference type="EMBL" id="MEZ0452633.1"/>
    </source>
</evidence>
<dbReference type="EMBL" id="JBEOQB010000003">
    <property type="protein sequence ID" value="MEZ0452633.1"/>
    <property type="molecule type" value="Genomic_DNA"/>
</dbReference>
<organism evidence="1 2">
    <name type="scientific">Sphingobacterium thalpophilum</name>
    <dbReference type="NCBI Taxonomy" id="259"/>
    <lineage>
        <taxon>Bacteria</taxon>
        <taxon>Pseudomonadati</taxon>
        <taxon>Bacteroidota</taxon>
        <taxon>Sphingobacteriia</taxon>
        <taxon>Sphingobacteriales</taxon>
        <taxon>Sphingobacteriaceae</taxon>
        <taxon>Sphingobacterium</taxon>
    </lineage>
</organism>
<evidence type="ECO:0000313" key="2">
    <source>
        <dbReference type="Proteomes" id="UP001566204"/>
    </source>
</evidence>
<protein>
    <submittedName>
        <fullName evidence="1">Uncharacterized protein</fullName>
    </submittedName>
</protein>
<sequence length="69" mass="7700">MQSGWFNAVKLRKNIQKIAHILESAAAWRSGFHSGRSKKKSCPSHKLFKKVLFFEQLACKDSSSSSMGG</sequence>
<dbReference type="RefSeq" id="WP_370480719.1">
    <property type="nucleotide sequence ID" value="NZ_CP158797.1"/>
</dbReference>